<sequence>MTIEEKAKWFDRALRFALDGKIQLIMKSYKDGVAKWAIIDTEKNLVLNSNLEWEPEPTLAKDRDEAFLIRTRFDFETAVSQYQQYKMYAQ</sequence>
<dbReference type="Proteomes" id="UP001221302">
    <property type="component" value="Unassembled WGS sequence"/>
</dbReference>
<dbReference type="AlphaFoldDB" id="A0AAE3TDU0"/>
<dbReference type="RefSeq" id="WP_321535304.1">
    <property type="nucleotide sequence ID" value="NZ_JARGDL010000004.1"/>
</dbReference>
<name>A0AAE3TDU0_9BACT</name>
<dbReference type="EMBL" id="JARGDL010000004">
    <property type="protein sequence ID" value="MDF1611538.1"/>
    <property type="molecule type" value="Genomic_DNA"/>
</dbReference>
<reference evidence="1" key="1">
    <citation type="submission" date="2023-03" db="EMBL/GenBank/DDBJ databases">
        <title>Stygiobacter electus gen. nov., sp. nov., facultatively anaerobic thermotolerant bacterium of the class Ignavibacteria from a well of Yessentuki mineral water deposit.</title>
        <authorList>
            <person name="Podosokorskaya O.A."/>
            <person name="Elcheninov A.G."/>
            <person name="Petrova N.F."/>
            <person name="Zavarzina D.G."/>
            <person name="Kublanov I.V."/>
            <person name="Merkel A.Y."/>
        </authorList>
    </citation>
    <scope>NUCLEOTIDE SEQUENCE</scope>
    <source>
        <strain evidence="1">09-Me</strain>
    </source>
</reference>
<gene>
    <name evidence="1" type="ORF">P0M35_05205</name>
</gene>
<organism evidence="1 2">
    <name type="scientific">Stygiobacter electus</name>
    <dbReference type="NCBI Taxonomy" id="3032292"/>
    <lineage>
        <taxon>Bacteria</taxon>
        <taxon>Pseudomonadati</taxon>
        <taxon>Ignavibacteriota</taxon>
        <taxon>Ignavibacteria</taxon>
        <taxon>Ignavibacteriales</taxon>
        <taxon>Melioribacteraceae</taxon>
        <taxon>Stygiobacter</taxon>
    </lineage>
</organism>
<comment type="caution">
    <text evidence="1">The sequence shown here is derived from an EMBL/GenBank/DDBJ whole genome shotgun (WGS) entry which is preliminary data.</text>
</comment>
<proteinExistence type="predicted"/>
<accession>A0AAE3TDU0</accession>
<keyword evidence="2" id="KW-1185">Reference proteome</keyword>
<protein>
    <submittedName>
        <fullName evidence="1">Uncharacterized protein</fullName>
    </submittedName>
</protein>
<evidence type="ECO:0000313" key="2">
    <source>
        <dbReference type="Proteomes" id="UP001221302"/>
    </source>
</evidence>
<evidence type="ECO:0000313" key="1">
    <source>
        <dbReference type="EMBL" id="MDF1611538.1"/>
    </source>
</evidence>